<evidence type="ECO:0008006" key="10">
    <source>
        <dbReference type="Google" id="ProtNLM"/>
    </source>
</evidence>
<dbReference type="CDD" id="cd06170">
    <property type="entry name" value="LuxR_C_like"/>
    <property type="match status" value="1"/>
</dbReference>
<evidence type="ECO:0000256" key="3">
    <source>
        <dbReference type="ARBA" id="ARBA00023125"/>
    </source>
</evidence>
<organism evidence="8 9">
    <name type="scientific">Kitasatospora albolonga</name>
    <dbReference type="NCBI Taxonomy" id="68173"/>
    <lineage>
        <taxon>Bacteria</taxon>
        <taxon>Bacillati</taxon>
        <taxon>Actinomycetota</taxon>
        <taxon>Actinomycetes</taxon>
        <taxon>Kitasatosporales</taxon>
        <taxon>Streptomycetaceae</taxon>
        <taxon>Kitasatospora</taxon>
    </lineage>
</organism>
<proteinExistence type="predicted"/>
<evidence type="ECO:0000313" key="8">
    <source>
        <dbReference type="EMBL" id="ARF76326.1"/>
    </source>
</evidence>
<gene>
    <name evidence="8" type="ORF">B7C62_31615</name>
</gene>
<dbReference type="Pfam" id="PF00196">
    <property type="entry name" value="GerE"/>
    <property type="match status" value="1"/>
</dbReference>
<dbReference type="Gene3D" id="3.40.50.2300">
    <property type="match status" value="1"/>
</dbReference>
<evidence type="ECO:0000256" key="1">
    <source>
        <dbReference type="ARBA" id="ARBA00022553"/>
    </source>
</evidence>
<dbReference type="SUPFAM" id="SSF46894">
    <property type="entry name" value="C-terminal effector domain of the bipartite response regulators"/>
    <property type="match status" value="1"/>
</dbReference>
<dbReference type="PRINTS" id="PR00038">
    <property type="entry name" value="HTHLUXR"/>
</dbReference>
<dbReference type="Pfam" id="PF00072">
    <property type="entry name" value="Response_reg"/>
    <property type="match status" value="1"/>
</dbReference>
<evidence type="ECO:0000256" key="4">
    <source>
        <dbReference type="ARBA" id="ARBA00023163"/>
    </source>
</evidence>
<dbReference type="Proteomes" id="UP000192251">
    <property type="component" value="Chromosome"/>
</dbReference>
<name>A0ABC8C1Q3_9ACTN</name>
<keyword evidence="3" id="KW-0238">DNA-binding</keyword>
<dbReference type="InterPro" id="IPR039420">
    <property type="entry name" value="WalR-like"/>
</dbReference>
<evidence type="ECO:0000259" key="7">
    <source>
        <dbReference type="PROSITE" id="PS50110"/>
    </source>
</evidence>
<dbReference type="InterPro" id="IPR016032">
    <property type="entry name" value="Sig_transdc_resp-reg_C-effctor"/>
</dbReference>
<evidence type="ECO:0000313" key="9">
    <source>
        <dbReference type="Proteomes" id="UP000192251"/>
    </source>
</evidence>
<keyword evidence="4" id="KW-0804">Transcription</keyword>
<dbReference type="AlphaFoldDB" id="A0ABC8C1Q3"/>
<keyword evidence="2" id="KW-0805">Transcription regulation</keyword>
<evidence type="ECO:0000256" key="5">
    <source>
        <dbReference type="PROSITE-ProRule" id="PRU00169"/>
    </source>
</evidence>
<keyword evidence="1 5" id="KW-0597">Phosphoprotein</keyword>
<feature type="domain" description="HTH luxR-type" evidence="6">
    <location>
        <begin position="145"/>
        <end position="210"/>
    </location>
</feature>
<dbReference type="CDD" id="cd17535">
    <property type="entry name" value="REC_NarL-like"/>
    <property type="match status" value="1"/>
</dbReference>
<dbReference type="InterPro" id="IPR000792">
    <property type="entry name" value="Tscrpt_reg_LuxR_C"/>
</dbReference>
<dbReference type="PROSITE" id="PS50043">
    <property type="entry name" value="HTH_LUXR_2"/>
    <property type="match status" value="1"/>
</dbReference>
<dbReference type="SMART" id="SM00421">
    <property type="entry name" value="HTH_LUXR"/>
    <property type="match status" value="1"/>
</dbReference>
<sequence>MVRVLVIDDEALVREALRLLVSSFPGFEVSVSHPVGAVDQARRSQADVVLLDLLMPGHDWLELLAGLRALEPAPAVAVLTASEIPGAVGAALRAGACGFLLKDMHPEFLEHSLRALAAGGVICVPPASAEAVAAELMPVGVIEEPALSLDNVTEREREVLMLLALGLQNAEIARQLNIGVTTVKTHVGVLKSKLGVPNRVVLASVAQKAGLA</sequence>
<dbReference type="SMART" id="SM00448">
    <property type="entry name" value="REC"/>
    <property type="match status" value="1"/>
</dbReference>
<keyword evidence="9" id="KW-1185">Reference proteome</keyword>
<dbReference type="PANTHER" id="PTHR43214:SF24">
    <property type="entry name" value="TRANSCRIPTIONAL REGULATORY PROTEIN NARL-RELATED"/>
    <property type="match status" value="1"/>
</dbReference>
<protein>
    <recommendedName>
        <fullName evidence="10">DNA-binding response regulator</fullName>
    </recommendedName>
</protein>
<dbReference type="SUPFAM" id="SSF52172">
    <property type="entry name" value="CheY-like"/>
    <property type="match status" value="1"/>
</dbReference>
<dbReference type="KEGG" id="kab:B7C62_31615"/>
<evidence type="ECO:0000256" key="2">
    <source>
        <dbReference type="ARBA" id="ARBA00023015"/>
    </source>
</evidence>
<accession>A0ABC8C1Q3</accession>
<dbReference type="PROSITE" id="PS50110">
    <property type="entry name" value="RESPONSE_REGULATORY"/>
    <property type="match status" value="1"/>
</dbReference>
<feature type="modified residue" description="4-aspartylphosphate" evidence="5">
    <location>
        <position position="52"/>
    </location>
</feature>
<evidence type="ECO:0000259" key="6">
    <source>
        <dbReference type="PROSITE" id="PS50043"/>
    </source>
</evidence>
<dbReference type="InterPro" id="IPR058245">
    <property type="entry name" value="NreC/VraR/RcsB-like_REC"/>
</dbReference>
<dbReference type="EMBL" id="CP020563">
    <property type="protein sequence ID" value="ARF76326.1"/>
    <property type="molecule type" value="Genomic_DNA"/>
</dbReference>
<dbReference type="InterPro" id="IPR011006">
    <property type="entry name" value="CheY-like_superfamily"/>
</dbReference>
<dbReference type="InterPro" id="IPR001789">
    <property type="entry name" value="Sig_transdc_resp-reg_receiver"/>
</dbReference>
<feature type="domain" description="Response regulatory" evidence="7">
    <location>
        <begin position="3"/>
        <end position="117"/>
    </location>
</feature>
<dbReference type="PANTHER" id="PTHR43214">
    <property type="entry name" value="TWO-COMPONENT RESPONSE REGULATOR"/>
    <property type="match status" value="1"/>
</dbReference>
<dbReference type="GO" id="GO:0003677">
    <property type="term" value="F:DNA binding"/>
    <property type="evidence" value="ECO:0007669"/>
    <property type="project" value="UniProtKB-KW"/>
</dbReference>
<reference evidence="8 9" key="1">
    <citation type="submission" date="2017-04" db="EMBL/GenBank/DDBJ databases">
        <title>The complete genome sequence of Streptomyces albolongus YIM 101047, the producer of novel bafilomycins and novel odoriferous sesquiterpenoids.</title>
        <authorList>
            <person name="Yin M."/>
            <person name="Jiang Y."/>
        </authorList>
    </citation>
    <scope>NUCLEOTIDE SEQUENCE [LARGE SCALE GENOMIC DNA]</scope>
    <source>
        <strain evidence="8 9">YIM 101047</strain>
    </source>
</reference>